<gene>
    <name evidence="2" type="primary">Necator_chrIV.g14248</name>
    <name evidence="2" type="ORF">RB195_000954</name>
</gene>
<keyword evidence="3" id="KW-1185">Reference proteome</keyword>
<keyword evidence="1" id="KW-0732">Signal</keyword>
<reference evidence="2 3" key="1">
    <citation type="submission" date="2023-08" db="EMBL/GenBank/DDBJ databases">
        <title>A Necator americanus chromosomal reference genome.</title>
        <authorList>
            <person name="Ilik V."/>
            <person name="Petrzelkova K.J."/>
            <person name="Pardy F."/>
            <person name="Fuh T."/>
            <person name="Niatou-Singa F.S."/>
            <person name="Gouil Q."/>
            <person name="Baker L."/>
            <person name="Ritchie M.E."/>
            <person name="Jex A.R."/>
            <person name="Gazzola D."/>
            <person name="Li H."/>
            <person name="Toshio Fujiwara R."/>
            <person name="Zhan B."/>
            <person name="Aroian R.V."/>
            <person name="Pafco B."/>
            <person name="Schwarz E.M."/>
        </authorList>
    </citation>
    <scope>NUCLEOTIDE SEQUENCE [LARGE SCALE GENOMIC DNA]</scope>
    <source>
        <strain evidence="2 3">Aroian</strain>
        <tissue evidence="2">Whole animal</tissue>
    </source>
</reference>
<accession>A0ABR1DC46</accession>
<protein>
    <recommendedName>
        <fullName evidence="4">Secreted protein</fullName>
    </recommendedName>
</protein>
<proteinExistence type="predicted"/>
<feature type="signal peptide" evidence="1">
    <location>
        <begin position="1"/>
        <end position="26"/>
    </location>
</feature>
<evidence type="ECO:0000313" key="2">
    <source>
        <dbReference type="EMBL" id="KAK6748049.1"/>
    </source>
</evidence>
<dbReference type="EMBL" id="JAVFWL010000004">
    <property type="protein sequence ID" value="KAK6748049.1"/>
    <property type="molecule type" value="Genomic_DNA"/>
</dbReference>
<name>A0ABR1DC46_NECAM</name>
<sequence>MISIGRILFASIYGPFLWFVLNCACGKERSSGGLQNYNGGCYSLFVETKMAFFRCSLRSPSPINKK</sequence>
<feature type="chain" id="PRO_5045913412" description="Secreted protein" evidence="1">
    <location>
        <begin position="27"/>
        <end position="66"/>
    </location>
</feature>
<comment type="caution">
    <text evidence="2">The sequence shown here is derived from an EMBL/GenBank/DDBJ whole genome shotgun (WGS) entry which is preliminary data.</text>
</comment>
<evidence type="ECO:0000313" key="3">
    <source>
        <dbReference type="Proteomes" id="UP001303046"/>
    </source>
</evidence>
<dbReference type="Proteomes" id="UP001303046">
    <property type="component" value="Unassembled WGS sequence"/>
</dbReference>
<evidence type="ECO:0008006" key="4">
    <source>
        <dbReference type="Google" id="ProtNLM"/>
    </source>
</evidence>
<organism evidence="2 3">
    <name type="scientific">Necator americanus</name>
    <name type="common">Human hookworm</name>
    <dbReference type="NCBI Taxonomy" id="51031"/>
    <lineage>
        <taxon>Eukaryota</taxon>
        <taxon>Metazoa</taxon>
        <taxon>Ecdysozoa</taxon>
        <taxon>Nematoda</taxon>
        <taxon>Chromadorea</taxon>
        <taxon>Rhabditida</taxon>
        <taxon>Rhabditina</taxon>
        <taxon>Rhabditomorpha</taxon>
        <taxon>Strongyloidea</taxon>
        <taxon>Ancylostomatidae</taxon>
        <taxon>Bunostominae</taxon>
        <taxon>Necator</taxon>
    </lineage>
</organism>
<evidence type="ECO:0000256" key="1">
    <source>
        <dbReference type="SAM" id="SignalP"/>
    </source>
</evidence>